<protein>
    <submittedName>
        <fullName evidence="2">Uncharacterized protein</fullName>
    </submittedName>
</protein>
<dbReference type="RefSeq" id="WP_276234975.1">
    <property type="nucleotide sequence ID" value="NZ_CP119802.1"/>
</dbReference>
<keyword evidence="1" id="KW-0472">Membrane</keyword>
<dbReference type="EMBL" id="JBHTAP010000001">
    <property type="protein sequence ID" value="MFC7233980.1"/>
    <property type="molecule type" value="Genomic_DNA"/>
</dbReference>
<gene>
    <name evidence="2" type="ORF">ACFQJ4_01485</name>
</gene>
<keyword evidence="3" id="KW-1185">Reference proteome</keyword>
<reference evidence="2 3" key="1">
    <citation type="journal article" date="2019" name="Int. J. Syst. Evol. Microbiol.">
        <title>The Global Catalogue of Microorganisms (GCM) 10K type strain sequencing project: providing services to taxonomists for standard genome sequencing and annotation.</title>
        <authorList>
            <consortium name="The Broad Institute Genomics Platform"/>
            <consortium name="The Broad Institute Genome Sequencing Center for Infectious Disease"/>
            <person name="Wu L."/>
            <person name="Ma J."/>
        </authorList>
    </citation>
    <scope>NUCLEOTIDE SEQUENCE [LARGE SCALE GENOMIC DNA]</scope>
    <source>
        <strain evidence="2 3">DT85</strain>
    </source>
</reference>
<proteinExistence type="predicted"/>
<evidence type="ECO:0000313" key="3">
    <source>
        <dbReference type="Proteomes" id="UP001596398"/>
    </source>
</evidence>
<dbReference type="Proteomes" id="UP001596398">
    <property type="component" value="Unassembled WGS sequence"/>
</dbReference>
<accession>A0ABD5ZKD3</accession>
<name>A0ABD5ZKD3_9EURY</name>
<comment type="caution">
    <text evidence="2">The sequence shown here is derived from an EMBL/GenBank/DDBJ whole genome shotgun (WGS) entry which is preliminary data.</text>
</comment>
<keyword evidence="1" id="KW-0812">Transmembrane</keyword>
<dbReference type="AlphaFoldDB" id="A0ABD5ZKD3"/>
<evidence type="ECO:0000256" key="1">
    <source>
        <dbReference type="SAM" id="Phobius"/>
    </source>
</evidence>
<feature type="transmembrane region" description="Helical" evidence="1">
    <location>
        <begin position="32"/>
        <end position="51"/>
    </location>
</feature>
<organism evidence="2 3">
    <name type="scientific">Halosegnis marinus</name>
    <dbReference type="NCBI Taxonomy" id="3034023"/>
    <lineage>
        <taxon>Archaea</taxon>
        <taxon>Methanobacteriati</taxon>
        <taxon>Methanobacteriota</taxon>
        <taxon>Stenosarchaea group</taxon>
        <taxon>Halobacteria</taxon>
        <taxon>Halobacteriales</taxon>
        <taxon>Natronomonadaceae</taxon>
        <taxon>Halosegnis</taxon>
    </lineage>
</organism>
<dbReference type="GeneID" id="79265642"/>
<evidence type="ECO:0000313" key="2">
    <source>
        <dbReference type="EMBL" id="MFC7233980.1"/>
    </source>
</evidence>
<keyword evidence="1" id="KW-1133">Transmembrane helix</keyword>
<sequence length="65" mass="6497">MSDSATTRDALLFALLLVLVAREPALPGIFAAGIGAAGVALGVAAFAVRVLPDGFGRVTPADSEE</sequence>